<evidence type="ECO:0000313" key="2">
    <source>
        <dbReference type="EMBL" id="GMS88703.1"/>
    </source>
</evidence>
<feature type="non-terminal residue" evidence="2">
    <location>
        <position position="113"/>
    </location>
</feature>
<gene>
    <name evidence="2" type="ORF">PENTCL1PPCAC_10878</name>
</gene>
<name>A0AAV5T3D0_9BILA</name>
<reference evidence="2" key="1">
    <citation type="submission" date="2023-10" db="EMBL/GenBank/DDBJ databases">
        <title>Genome assembly of Pristionchus species.</title>
        <authorList>
            <person name="Yoshida K."/>
            <person name="Sommer R.J."/>
        </authorList>
    </citation>
    <scope>NUCLEOTIDE SEQUENCE</scope>
    <source>
        <strain evidence="2">RS0144</strain>
    </source>
</reference>
<dbReference type="Proteomes" id="UP001432027">
    <property type="component" value="Unassembled WGS sequence"/>
</dbReference>
<dbReference type="AlphaFoldDB" id="A0AAV5T3D0"/>
<evidence type="ECO:0008006" key="4">
    <source>
        <dbReference type="Google" id="ProtNLM"/>
    </source>
</evidence>
<keyword evidence="3" id="KW-1185">Reference proteome</keyword>
<proteinExistence type="predicted"/>
<evidence type="ECO:0000256" key="1">
    <source>
        <dbReference type="SAM" id="MobiDB-lite"/>
    </source>
</evidence>
<dbReference type="EMBL" id="BTSX01000003">
    <property type="protein sequence ID" value="GMS88703.1"/>
    <property type="molecule type" value="Genomic_DNA"/>
</dbReference>
<comment type="caution">
    <text evidence="2">The sequence shown here is derived from an EMBL/GenBank/DDBJ whole genome shotgun (WGS) entry which is preliminary data.</text>
</comment>
<protein>
    <recommendedName>
        <fullName evidence="4">G protein-coupled receptor</fullName>
    </recommendedName>
</protein>
<sequence length="113" mass="12496">MWGYHIVSSIGERSRCKHESGQAKNQEANGQLKQRIPHVAVGHCDSQAVSGDRGNESPSLVAAGSGDGRMRAPQIAVHRRAHRFQIRLTKGVLIFLLRVSHRLCCRILAAHVR</sequence>
<evidence type="ECO:0000313" key="3">
    <source>
        <dbReference type="Proteomes" id="UP001432027"/>
    </source>
</evidence>
<feature type="region of interest" description="Disordered" evidence="1">
    <location>
        <begin position="47"/>
        <end position="67"/>
    </location>
</feature>
<accession>A0AAV5T3D0</accession>
<organism evidence="2 3">
    <name type="scientific">Pristionchus entomophagus</name>
    <dbReference type="NCBI Taxonomy" id="358040"/>
    <lineage>
        <taxon>Eukaryota</taxon>
        <taxon>Metazoa</taxon>
        <taxon>Ecdysozoa</taxon>
        <taxon>Nematoda</taxon>
        <taxon>Chromadorea</taxon>
        <taxon>Rhabditida</taxon>
        <taxon>Rhabditina</taxon>
        <taxon>Diplogasteromorpha</taxon>
        <taxon>Diplogasteroidea</taxon>
        <taxon>Neodiplogasteridae</taxon>
        <taxon>Pristionchus</taxon>
    </lineage>
</organism>